<dbReference type="InterPro" id="IPR004158">
    <property type="entry name" value="DUF247_pln"/>
</dbReference>
<reference evidence="2" key="1">
    <citation type="submission" date="2013-07" db="EMBL/GenBank/DDBJ databases">
        <title>The genome of Eucalyptus grandis.</title>
        <authorList>
            <person name="Schmutz J."/>
            <person name="Hayes R."/>
            <person name="Myburg A."/>
            <person name="Tuskan G."/>
            <person name="Grattapaglia D."/>
            <person name="Rokhsar D.S."/>
        </authorList>
    </citation>
    <scope>NUCLEOTIDE SEQUENCE</scope>
    <source>
        <tissue evidence="2">Leaf extractions</tissue>
    </source>
</reference>
<dbReference type="eggNOG" id="ENOG502QPIE">
    <property type="taxonomic scope" value="Eukaryota"/>
</dbReference>
<dbReference type="PANTHER" id="PTHR31170:SF25">
    <property type="entry name" value="BNAA09G04570D PROTEIN"/>
    <property type="match status" value="1"/>
</dbReference>
<gene>
    <name evidence="2" type="ORF">EUGRSUZ_H00378</name>
</gene>
<name>A0A059AW03_EUCGR</name>
<dbReference type="Gramene" id="KCW57615">
    <property type="protein sequence ID" value="KCW57615"/>
    <property type="gene ID" value="EUGRSUZ_H00378"/>
</dbReference>
<dbReference type="KEGG" id="egr:104416170"/>
<dbReference type="AlphaFoldDB" id="A0A059AW03"/>
<dbReference type="InParanoid" id="A0A059AW03"/>
<sequence length="530" mass="59667">MSSSSRDMRDWFNHVHTNFNEELEKDIPSNVCIFQVPKSLSSAKPEAYTPQLVGLGPYHHLQPQLTEMERVKLDVAKKLHKEFNHLSVAELASKLSDLDLSVRACYHKFLDMDSNMLSWIMTVDSLFLFYQVCQHGINKSFLESSPFLEDLADNTGKKLADATIRRDVMMLENQIPIFFVEKMLKLGCEPLQVAEQKTIVEEILPRMLVGFCKALSPLKETINCPPAKALKCAHLLDLLYSMVVSREDEVKIAIPADTIKIEGHKIEVHGSLDLVISTDVPEVLIPPQNVNHVADSMVELVANSNLRILRNIKPQAQMLKSMMDLYSKLPSPTDSLGVDEAPAEEKALIPTASSLAKAGVKFSKIKFIKDISFNEKTHTFQLPTIKFVINSEVVIRNLVAYEAMAISGPLVFARFVELMDGLINTLDDVKLLKKHGIITGRLKDGEVARLFNGMSHSIDVHGPSQLDKTIKKVNEFYNAAPNIKTQKMIERYVYRLWKGVVLVATILFFLVIVLQTFCSAYCPTLLDRTK</sequence>
<dbReference type="EMBL" id="KK198760">
    <property type="protein sequence ID" value="KCW57615.1"/>
    <property type="molecule type" value="Genomic_DNA"/>
</dbReference>
<evidence type="ECO:0000313" key="2">
    <source>
        <dbReference type="EMBL" id="KCW57615.1"/>
    </source>
</evidence>
<protein>
    <submittedName>
        <fullName evidence="2">Uncharacterized protein</fullName>
    </submittedName>
</protein>
<dbReference type="OrthoDB" id="1849062at2759"/>
<evidence type="ECO:0000256" key="1">
    <source>
        <dbReference type="SAM" id="Phobius"/>
    </source>
</evidence>
<dbReference type="OMA" id="RWINQIS"/>
<feature type="transmembrane region" description="Helical" evidence="1">
    <location>
        <begin position="496"/>
        <end position="517"/>
    </location>
</feature>
<accession>A0A059AW03</accession>
<keyword evidence="1" id="KW-1133">Transmembrane helix</keyword>
<keyword evidence="1" id="KW-0472">Membrane</keyword>
<proteinExistence type="predicted"/>
<dbReference type="STRING" id="71139.A0A059AW03"/>
<organism evidence="2">
    <name type="scientific">Eucalyptus grandis</name>
    <name type="common">Flooded gum</name>
    <dbReference type="NCBI Taxonomy" id="71139"/>
    <lineage>
        <taxon>Eukaryota</taxon>
        <taxon>Viridiplantae</taxon>
        <taxon>Streptophyta</taxon>
        <taxon>Embryophyta</taxon>
        <taxon>Tracheophyta</taxon>
        <taxon>Spermatophyta</taxon>
        <taxon>Magnoliopsida</taxon>
        <taxon>eudicotyledons</taxon>
        <taxon>Gunneridae</taxon>
        <taxon>Pentapetalae</taxon>
        <taxon>rosids</taxon>
        <taxon>malvids</taxon>
        <taxon>Myrtales</taxon>
        <taxon>Myrtaceae</taxon>
        <taxon>Myrtoideae</taxon>
        <taxon>Eucalypteae</taxon>
        <taxon>Eucalyptus</taxon>
    </lineage>
</organism>
<keyword evidence="1" id="KW-0812">Transmembrane</keyword>
<dbReference type="Pfam" id="PF03140">
    <property type="entry name" value="DUF247"/>
    <property type="match status" value="1"/>
</dbReference>
<dbReference type="PANTHER" id="PTHR31170">
    <property type="entry name" value="BNAC04G53230D PROTEIN"/>
    <property type="match status" value="1"/>
</dbReference>